<keyword evidence="2" id="KW-1185">Reference proteome</keyword>
<proteinExistence type="predicted"/>
<organism evidence="1 2">
    <name type="scientific">Caerostris extrusa</name>
    <name type="common">Bark spider</name>
    <name type="synonym">Caerostris bankana</name>
    <dbReference type="NCBI Taxonomy" id="172846"/>
    <lineage>
        <taxon>Eukaryota</taxon>
        <taxon>Metazoa</taxon>
        <taxon>Ecdysozoa</taxon>
        <taxon>Arthropoda</taxon>
        <taxon>Chelicerata</taxon>
        <taxon>Arachnida</taxon>
        <taxon>Araneae</taxon>
        <taxon>Araneomorphae</taxon>
        <taxon>Entelegynae</taxon>
        <taxon>Araneoidea</taxon>
        <taxon>Araneidae</taxon>
        <taxon>Caerostris</taxon>
    </lineage>
</organism>
<reference evidence="1 2" key="1">
    <citation type="submission" date="2021-06" db="EMBL/GenBank/DDBJ databases">
        <title>Caerostris extrusa draft genome.</title>
        <authorList>
            <person name="Kono N."/>
            <person name="Arakawa K."/>
        </authorList>
    </citation>
    <scope>NUCLEOTIDE SEQUENCE [LARGE SCALE GENOMIC DNA]</scope>
</reference>
<comment type="caution">
    <text evidence="1">The sequence shown here is derived from an EMBL/GenBank/DDBJ whole genome shotgun (WGS) entry which is preliminary data.</text>
</comment>
<accession>A0AAV4VTX8</accession>
<sequence length="36" mass="4283">MRFSLLGPSRGAKQLLLQRLQFRKEFQLVPVQLVRE</sequence>
<dbReference type="AlphaFoldDB" id="A0AAV4VTX8"/>
<feature type="non-terminal residue" evidence="1">
    <location>
        <position position="36"/>
    </location>
</feature>
<evidence type="ECO:0000313" key="2">
    <source>
        <dbReference type="Proteomes" id="UP001054945"/>
    </source>
</evidence>
<gene>
    <name evidence="1" type="ORF">CEXT_30051</name>
</gene>
<name>A0AAV4VTX8_CAEEX</name>
<protein>
    <submittedName>
        <fullName evidence="1">Uncharacterized protein</fullName>
    </submittedName>
</protein>
<dbReference type="EMBL" id="BPLR01015098">
    <property type="protein sequence ID" value="GIY73553.1"/>
    <property type="molecule type" value="Genomic_DNA"/>
</dbReference>
<dbReference type="Proteomes" id="UP001054945">
    <property type="component" value="Unassembled WGS sequence"/>
</dbReference>
<evidence type="ECO:0000313" key="1">
    <source>
        <dbReference type="EMBL" id="GIY73553.1"/>
    </source>
</evidence>